<dbReference type="Pfam" id="PF13672">
    <property type="entry name" value="PP2C_2"/>
    <property type="match status" value="1"/>
</dbReference>
<dbReference type="PROSITE" id="PS00108">
    <property type="entry name" value="PROTEIN_KINASE_ST"/>
    <property type="match status" value="1"/>
</dbReference>
<keyword evidence="4" id="KW-0418">Kinase</keyword>
<dbReference type="CDD" id="cd00143">
    <property type="entry name" value="PP2Cc"/>
    <property type="match status" value="1"/>
</dbReference>
<evidence type="ECO:0000256" key="7">
    <source>
        <dbReference type="SAM" id="MobiDB-lite"/>
    </source>
</evidence>
<dbReference type="SMART" id="SM00331">
    <property type="entry name" value="PP2C_SIG"/>
    <property type="match status" value="1"/>
</dbReference>
<dbReference type="InterPro" id="IPR036457">
    <property type="entry name" value="PPM-type-like_dom_sf"/>
</dbReference>
<feature type="compositionally biased region" description="Polar residues" evidence="7">
    <location>
        <begin position="457"/>
        <end position="475"/>
    </location>
</feature>
<dbReference type="PROSITE" id="PS51746">
    <property type="entry name" value="PPM_2"/>
    <property type="match status" value="1"/>
</dbReference>
<evidence type="ECO:0000313" key="11">
    <source>
        <dbReference type="Proteomes" id="UP000287171"/>
    </source>
</evidence>
<evidence type="ECO:0000256" key="5">
    <source>
        <dbReference type="ARBA" id="ARBA00022840"/>
    </source>
</evidence>
<keyword evidence="11" id="KW-1185">Reference proteome</keyword>
<feature type="region of interest" description="Disordered" evidence="7">
    <location>
        <begin position="454"/>
        <end position="475"/>
    </location>
</feature>
<gene>
    <name evidence="10" type="ORF">KDA_34280</name>
</gene>
<dbReference type="InterPro" id="IPR017441">
    <property type="entry name" value="Protein_kinase_ATP_BS"/>
</dbReference>
<organism evidence="10 11">
    <name type="scientific">Dictyobacter alpinus</name>
    <dbReference type="NCBI Taxonomy" id="2014873"/>
    <lineage>
        <taxon>Bacteria</taxon>
        <taxon>Bacillati</taxon>
        <taxon>Chloroflexota</taxon>
        <taxon>Ktedonobacteria</taxon>
        <taxon>Ktedonobacterales</taxon>
        <taxon>Dictyobacteraceae</taxon>
        <taxon>Dictyobacter</taxon>
    </lineage>
</organism>
<dbReference type="EMBL" id="BIFT01000001">
    <property type="protein sequence ID" value="GCE27944.1"/>
    <property type="molecule type" value="Genomic_DNA"/>
</dbReference>
<sequence>MPSCLNPRCQTVYTPGTTQCTNPFCKCLLPEALVAGRYRIETLIGIGGMGSVYRASDTFEGQQVALKVLTLSANTLDVDVSIERFRREARYAHQLQHPNIVPIMNFGQDGQLLYVTMPLITGGTLKTLLKPEQPLPTDLALRYISELATAIDVIHQHPQQIVHRDIKPSNLLIHQDDQRLMVADFGIARAMQQEKPLTQRGWSLGTEHYIAPEQEQGKAEPASDIYAMGVVAYQMFTGLLPFQAVVKYRTNGIPRPDEINPGLPEAASEVILKAIDNDPTQRYQSGQDFLAALNAALPQQGIWLEETITMGSPPIAPDMAATMMDTVNDNVVVRMIIPENPCAKCGRENRHVSRFCRHCGHSLSDTSPMVHDVYQVGYTSDIGGSSSANEDMLLIVQGLCINLAPPPRPFGLFAVADGLRSTTNKLNKGREASRLAVDTLADILLPLLTTPLTSSTQHNYGTPAGNRQTSRSLQRPVQPDEVIMEQWVRDAVRQANQVIYHCNADYDATMASTITMALMYKRRVYIASVGDSRAYYYNRQKGLKRITRDHSMAANLVEANLLHPDDVAKSPKRNQLYRYLGQNYTIPIDIFQLSVEPDDVILLCSDGIWHMLSDQRIGQFLAQEDDPQRLAMMMVDSANSGGDGGNASAIVIRVQ</sequence>
<dbReference type="AlphaFoldDB" id="A0A402B9A1"/>
<evidence type="ECO:0000256" key="2">
    <source>
        <dbReference type="ARBA" id="ARBA00022679"/>
    </source>
</evidence>
<evidence type="ECO:0000256" key="3">
    <source>
        <dbReference type="ARBA" id="ARBA00022741"/>
    </source>
</evidence>
<dbReference type="OrthoDB" id="9814968at2"/>
<dbReference type="InterPro" id="IPR011009">
    <property type="entry name" value="Kinase-like_dom_sf"/>
</dbReference>
<dbReference type="CDD" id="cd14014">
    <property type="entry name" value="STKc_PknB_like"/>
    <property type="match status" value="1"/>
</dbReference>
<dbReference type="GO" id="GO:0004674">
    <property type="term" value="F:protein serine/threonine kinase activity"/>
    <property type="evidence" value="ECO:0007669"/>
    <property type="project" value="UniProtKB-EC"/>
</dbReference>
<accession>A0A402B9A1</accession>
<reference evidence="11" key="1">
    <citation type="submission" date="2018-12" db="EMBL/GenBank/DDBJ databases">
        <title>Tengunoibacter tsumagoiensis gen. nov., sp. nov., Dictyobacter kobayashii sp. nov., D. alpinus sp. nov., and D. joshuensis sp. nov. and description of Dictyobacteraceae fam. nov. within the order Ktedonobacterales isolated from Tengu-no-mugimeshi.</title>
        <authorList>
            <person name="Wang C.M."/>
            <person name="Zheng Y."/>
            <person name="Sakai Y."/>
            <person name="Toyoda A."/>
            <person name="Minakuchi Y."/>
            <person name="Abe K."/>
            <person name="Yokota A."/>
            <person name="Yabe S."/>
        </authorList>
    </citation>
    <scope>NUCLEOTIDE SEQUENCE [LARGE SCALE GENOMIC DNA]</scope>
    <source>
        <strain evidence="11">Uno16</strain>
    </source>
</reference>
<dbReference type="Pfam" id="PF00069">
    <property type="entry name" value="Pkinase"/>
    <property type="match status" value="1"/>
</dbReference>
<dbReference type="SUPFAM" id="SSF56112">
    <property type="entry name" value="Protein kinase-like (PK-like)"/>
    <property type="match status" value="1"/>
</dbReference>
<evidence type="ECO:0000313" key="10">
    <source>
        <dbReference type="EMBL" id="GCE27944.1"/>
    </source>
</evidence>
<evidence type="ECO:0000256" key="6">
    <source>
        <dbReference type="PROSITE-ProRule" id="PRU10141"/>
    </source>
</evidence>
<keyword evidence="2" id="KW-0808">Transferase</keyword>
<evidence type="ECO:0000259" key="8">
    <source>
        <dbReference type="PROSITE" id="PS50011"/>
    </source>
</evidence>
<dbReference type="EC" id="2.7.11.1" evidence="1"/>
<dbReference type="Gene3D" id="3.60.40.10">
    <property type="entry name" value="PPM-type phosphatase domain"/>
    <property type="match status" value="1"/>
</dbReference>
<dbReference type="SMART" id="SM00220">
    <property type="entry name" value="S_TKc"/>
    <property type="match status" value="1"/>
</dbReference>
<dbReference type="PROSITE" id="PS00107">
    <property type="entry name" value="PROTEIN_KINASE_ATP"/>
    <property type="match status" value="1"/>
</dbReference>
<evidence type="ECO:0000256" key="4">
    <source>
        <dbReference type="ARBA" id="ARBA00022777"/>
    </source>
</evidence>
<evidence type="ECO:0000256" key="1">
    <source>
        <dbReference type="ARBA" id="ARBA00012513"/>
    </source>
</evidence>
<dbReference type="PANTHER" id="PTHR43289">
    <property type="entry name" value="MITOGEN-ACTIVATED PROTEIN KINASE KINASE KINASE 20-RELATED"/>
    <property type="match status" value="1"/>
</dbReference>
<dbReference type="Proteomes" id="UP000287171">
    <property type="component" value="Unassembled WGS sequence"/>
</dbReference>
<dbReference type="PROSITE" id="PS50011">
    <property type="entry name" value="PROTEIN_KINASE_DOM"/>
    <property type="match status" value="1"/>
</dbReference>
<evidence type="ECO:0000259" key="9">
    <source>
        <dbReference type="PROSITE" id="PS51746"/>
    </source>
</evidence>
<dbReference type="SUPFAM" id="SSF81606">
    <property type="entry name" value="PP2C-like"/>
    <property type="match status" value="1"/>
</dbReference>
<proteinExistence type="predicted"/>
<dbReference type="InterPro" id="IPR008271">
    <property type="entry name" value="Ser/Thr_kinase_AS"/>
</dbReference>
<comment type="caution">
    <text evidence="10">The sequence shown here is derived from an EMBL/GenBank/DDBJ whole genome shotgun (WGS) entry which is preliminary data.</text>
</comment>
<name>A0A402B9A1_9CHLR</name>
<dbReference type="Gene3D" id="3.30.200.20">
    <property type="entry name" value="Phosphorylase Kinase, domain 1"/>
    <property type="match status" value="1"/>
</dbReference>
<dbReference type="Gene3D" id="1.10.510.10">
    <property type="entry name" value="Transferase(Phosphotransferase) domain 1"/>
    <property type="match status" value="1"/>
</dbReference>
<feature type="domain" description="Protein kinase" evidence="8">
    <location>
        <begin position="38"/>
        <end position="297"/>
    </location>
</feature>
<dbReference type="InterPro" id="IPR001932">
    <property type="entry name" value="PPM-type_phosphatase-like_dom"/>
</dbReference>
<dbReference type="PANTHER" id="PTHR43289:SF6">
    <property type="entry name" value="SERINE_THREONINE-PROTEIN KINASE NEKL-3"/>
    <property type="match status" value="1"/>
</dbReference>
<dbReference type="GO" id="GO:0005524">
    <property type="term" value="F:ATP binding"/>
    <property type="evidence" value="ECO:0007669"/>
    <property type="project" value="UniProtKB-UniRule"/>
</dbReference>
<protein>
    <recommendedName>
        <fullName evidence="1">non-specific serine/threonine protein kinase</fullName>
        <ecNumber evidence="1">2.7.11.1</ecNumber>
    </recommendedName>
</protein>
<feature type="binding site" evidence="6">
    <location>
        <position position="67"/>
    </location>
    <ligand>
        <name>ATP</name>
        <dbReference type="ChEBI" id="CHEBI:30616"/>
    </ligand>
</feature>
<dbReference type="SMART" id="SM00332">
    <property type="entry name" value="PP2Cc"/>
    <property type="match status" value="1"/>
</dbReference>
<keyword evidence="5 6" id="KW-0067">ATP-binding</keyword>
<dbReference type="InterPro" id="IPR000719">
    <property type="entry name" value="Prot_kinase_dom"/>
</dbReference>
<dbReference type="RefSeq" id="WP_126628217.1">
    <property type="nucleotide sequence ID" value="NZ_BIFT01000001.1"/>
</dbReference>
<feature type="domain" description="PPM-type phosphatase" evidence="9">
    <location>
        <begin position="375"/>
        <end position="654"/>
    </location>
</feature>
<keyword evidence="3 6" id="KW-0547">Nucleotide-binding</keyword>